<evidence type="ECO:0000313" key="8">
    <source>
        <dbReference type="Proteomes" id="UP000006365"/>
    </source>
</evidence>
<feature type="binding site" evidence="6">
    <location>
        <position position="157"/>
    </location>
    <ligand>
        <name>S-adenosyl-L-methionine</name>
        <dbReference type="ChEBI" id="CHEBI:59789"/>
    </ligand>
</feature>
<comment type="subcellular location">
    <subcellularLocation>
        <location evidence="6">Cytoplasm</location>
    </subcellularLocation>
</comment>
<keyword evidence="2 6" id="KW-0963">Cytoplasm</keyword>
<evidence type="ECO:0000256" key="6">
    <source>
        <dbReference type="HAMAP-Rule" id="MF_00735"/>
    </source>
</evidence>
<comment type="catalytic activity">
    <reaction evidence="6">
        <text>L-lysyl-[protein] + 3 S-adenosyl-L-methionine = N(6),N(6),N(6)-trimethyl-L-lysyl-[protein] + 3 S-adenosyl-L-homocysteine + 3 H(+)</text>
        <dbReference type="Rhea" id="RHEA:54192"/>
        <dbReference type="Rhea" id="RHEA-COMP:9752"/>
        <dbReference type="Rhea" id="RHEA-COMP:13826"/>
        <dbReference type="ChEBI" id="CHEBI:15378"/>
        <dbReference type="ChEBI" id="CHEBI:29969"/>
        <dbReference type="ChEBI" id="CHEBI:57856"/>
        <dbReference type="ChEBI" id="CHEBI:59789"/>
        <dbReference type="ChEBI" id="CHEBI:61961"/>
    </reaction>
</comment>
<dbReference type="GO" id="GO:0032259">
    <property type="term" value="P:methylation"/>
    <property type="evidence" value="ECO:0007669"/>
    <property type="project" value="UniProtKB-KW"/>
</dbReference>
<proteinExistence type="inferred from homology"/>
<dbReference type="InterPro" id="IPR004498">
    <property type="entry name" value="Ribosomal_PrmA_MeTrfase"/>
</dbReference>
<dbReference type="InterPro" id="IPR029063">
    <property type="entry name" value="SAM-dependent_MTases_sf"/>
</dbReference>
<reference evidence="7 8" key="1">
    <citation type="journal article" date="2011" name="Stand. Genomic Sci.">
        <title>Complete genome sequence of Desulfobulbus propionicus type strain (1pr3).</title>
        <authorList>
            <person name="Pagani I."/>
            <person name="Lapidus A."/>
            <person name="Nolan M."/>
            <person name="Lucas S."/>
            <person name="Hammon N."/>
            <person name="Deshpande S."/>
            <person name="Cheng J.F."/>
            <person name="Chertkov O."/>
            <person name="Davenport K."/>
            <person name="Tapia R."/>
            <person name="Han C."/>
            <person name="Goodwin L."/>
            <person name="Pitluck S."/>
            <person name="Liolios K."/>
            <person name="Mavromatis K."/>
            <person name="Ivanova N."/>
            <person name="Mikhailova N."/>
            <person name="Pati A."/>
            <person name="Chen A."/>
            <person name="Palaniappan K."/>
            <person name="Land M."/>
            <person name="Hauser L."/>
            <person name="Chang Y.J."/>
            <person name="Jeffries C.D."/>
            <person name="Detter J.C."/>
            <person name="Brambilla E."/>
            <person name="Kannan K.P."/>
            <person name="Djao O.D."/>
            <person name="Rohde M."/>
            <person name="Pukall R."/>
            <person name="Spring S."/>
            <person name="Goker M."/>
            <person name="Sikorski J."/>
            <person name="Woyke T."/>
            <person name="Bristow J."/>
            <person name="Eisen J.A."/>
            <person name="Markowitz V."/>
            <person name="Hugenholtz P."/>
            <person name="Kyrpides N.C."/>
            <person name="Klenk H.P."/>
        </authorList>
    </citation>
    <scope>NUCLEOTIDE SEQUENCE [LARGE SCALE GENOMIC DNA]</scope>
    <source>
        <strain evidence="8">ATCC 33891 / DSM 2032 / 1pr3</strain>
    </source>
</reference>
<dbReference type="Pfam" id="PF06325">
    <property type="entry name" value="PrmA"/>
    <property type="match status" value="1"/>
</dbReference>
<dbReference type="PANTHER" id="PTHR43648">
    <property type="entry name" value="ELECTRON TRANSFER FLAVOPROTEIN BETA SUBUNIT LYSINE METHYLTRANSFERASE"/>
    <property type="match status" value="1"/>
</dbReference>
<dbReference type="InterPro" id="IPR050078">
    <property type="entry name" value="Ribosomal_L11_MeTrfase_PrmA"/>
</dbReference>
<feature type="binding site" evidence="6">
    <location>
        <position position="244"/>
    </location>
    <ligand>
        <name>S-adenosyl-L-methionine</name>
        <dbReference type="ChEBI" id="CHEBI:59789"/>
    </ligand>
</feature>
<keyword evidence="3 6" id="KW-0489">Methyltransferase</keyword>
<evidence type="ECO:0000256" key="4">
    <source>
        <dbReference type="ARBA" id="ARBA00022679"/>
    </source>
</evidence>
<dbReference type="CDD" id="cd02440">
    <property type="entry name" value="AdoMet_MTases"/>
    <property type="match status" value="1"/>
</dbReference>
<dbReference type="Gene3D" id="3.40.50.150">
    <property type="entry name" value="Vaccinia Virus protein VP39"/>
    <property type="match status" value="1"/>
</dbReference>
<gene>
    <name evidence="6" type="primary">prmA</name>
    <name evidence="7" type="ordered locus">Despr_0507</name>
</gene>
<keyword evidence="4 6" id="KW-0808">Transferase</keyword>
<protein>
    <recommendedName>
        <fullName evidence="6">Ribosomal protein L11 methyltransferase</fullName>
        <shortName evidence="6">L11 Mtase</shortName>
        <ecNumber evidence="6">2.1.1.-</ecNumber>
    </recommendedName>
</protein>
<organism evidence="7 8">
    <name type="scientific">Desulfobulbus propionicus (strain ATCC 33891 / DSM 2032 / VKM B-1956 / 1pr3)</name>
    <dbReference type="NCBI Taxonomy" id="577650"/>
    <lineage>
        <taxon>Bacteria</taxon>
        <taxon>Pseudomonadati</taxon>
        <taxon>Thermodesulfobacteriota</taxon>
        <taxon>Desulfobulbia</taxon>
        <taxon>Desulfobulbales</taxon>
        <taxon>Desulfobulbaceae</taxon>
        <taxon>Desulfobulbus</taxon>
    </lineage>
</organism>
<comment type="function">
    <text evidence="6">Methylates ribosomal protein L11.</text>
</comment>
<dbReference type="RefSeq" id="WP_015723234.1">
    <property type="nucleotide sequence ID" value="NC_014972.1"/>
</dbReference>
<sequence>MTNLTTSHAPTGQWLKISLFCPLPLLEPVSDLMGVLSGSGVEQSPETDAGALVSGFFRLTADDAGRPSHSAEQILTEVTERMTELFALYNLVPQTPTTTLLADEDWATSWQQYFKPFEIVSGLVIKPSWEAYQPAPGQQVIEMDPGMAFGTGQHASTRMALELIKGSMESIQPQEALDVGTGTGILAMAATRFGAKRVIAIDNDPDAVAVARENIEKNGLAGRIEVSATPVTQIQGSFPLVCANIVHDVLVDMAPALAALTAAGGHLVLAGILRGGQEANILGVYGNLGCASLDRRYQDEWVALLLRRP</sequence>
<comment type="similarity">
    <text evidence="1 6">Belongs to the methyltransferase superfamily. PrmA family.</text>
</comment>
<accession>A0A7U4DN47</accession>
<dbReference type="GO" id="GO:0005737">
    <property type="term" value="C:cytoplasm"/>
    <property type="evidence" value="ECO:0007669"/>
    <property type="project" value="UniProtKB-SubCell"/>
</dbReference>
<evidence type="ECO:0000256" key="1">
    <source>
        <dbReference type="ARBA" id="ARBA00009741"/>
    </source>
</evidence>
<evidence type="ECO:0000256" key="3">
    <source>
        <dbReference type="ARBA" id="ARBA00022603"/>
    </source>
</evidence>
<name>A0A7U4DN47_DESPD</name>
<evidence type="ECO:0000313" key="7">
    <source>
        <dbReference type="EMBL" id="ADW16687.1"/>
    </source>
</evidence>
<evidence type="ECO:0000256" key="5">
    <source>
        <dbReference type="ARBA" id="ARBA00022691"/>
    </source>
</evidence>
<keyword evidence="8" id="KW-1185">Reference proteome</keyword>
<dbReference type="PANTHER" id="PTHR43648:SF1">
    <property type="entry name" value="ELECTRON TRANSFER FLAVOPROTEIN BETA SUBUNIT LYSINE METHYLTRANSFERASE"/>
    <property type="match status" value="1"/>
</dbReference>
<evidence type="ECO:0000256" key="2">
    <source>
        <dbReference type="ARBA" id="ARBA00022490"/>
    </source>
</evidence>
<dbReference type="Proteomes" id="UP000006365">
    <property type="component" value="Chromosome"/>
</dbReference>
<dbReference type="EC" id="2.1.1.-" evidence="6"/>
<keyword evidence="5 6" id="KW-0949">S-adenosyl-L-methionine</keyword>
<dbReference type="KEGG" id="dpr:Despr_0507"/>
<feature type="binding site" evidence="6">
    <location>
        <position position="202"/>
    </location>
    <ligand>
        <name>S-adenosyl-L-methionine</name>
        <dbReference type="ChEBI" id="CHEBI:59789"/>
    </ligand>
</feature>
<feature type="binding site" evidence="6">
    <location>
        <position position="180"/>
    </location>
    <ligand>
        <name>S-adenosyl-L-methionine</name>
        <dbReference type="ChEBI" id="CHEBI:59789"/>
    </ligand>
</feature>
<dbReference type="HAMAP" id="MF_00735">
    <property type="entry name" value="Methyltr_PrmA"/>
    <property type="match status" value="1"/>
</dbReference>
<dbReference type="GO" id="GO:0008276">
    <property type="term" value="F:protein methyltransferase activity"/>
    <property type="evidence" value="ECO:0007669"/>
    <property type="project" value="UniProtKB-UniRule"/>
</dbReference>
<dbReference type="EMBL" id="CP002364">
    <property type="protein sequence ID" value="ADW16687.1"/>
    <property type="molecule type" value="Genomic_DNA"/>
</dbReference>
<dbReference type="SUPFAM" id="SSF53335">
    <property type="entry name" value="S-adenosyl-L-methionine-dependent methyltransferases"/>
    <property type="match status" value="1"/>
</dbReference>
<dbReference type="AlphaFoldDB" id="A0A7U4DN47"/>